<feature type="domain" description="Orn/Lys/Arg decarboxylases family 1 pyridoxal-P attachment site" evidence="6">
    <location>
        <begin position="6"/>
        <end position="259"/>
    </location>
</feature>
<evidence type="ECO:0000313" key="9">
    <source>
        <dbReference type="Proteomes" id="UP000241848"/>
    </source>
</evidence>
<gene>
    <name evidence="8" type="ORF">C7B45_10335</name>
</gene>
<organism evidence="8 9">
    <name type="scientific">Sulfobacillus acidophilus</name>
    <dbReference type="NCBI Taxonomy" id="53633"/>
    <lineage>
        <taxon>Bacteria</taxon>
        <taxon>Bacillati</taxon>
        <taxon>Bacillota</taxon>
        <taxon>Clostridia</taxon>
        <taxon>Eubacteriales</taxon>
        <taxon>Clostridiales Family XVII. Incertae Sedis</taxon>
        <taxon>Sulfobacillus</taxon>
    </lineage>
</organism>
<name>A0A2T2WH93_9FIRM</name>
<evidence type="ECO:0000259" key="7">
    <source>
        <dbReference type="Pfam" id="PF03711"/>
    </source>
</evidence>
<evidence type="ECO:0000256" key="5">
    <source>
        <dbReference type="ARBA" id="ARBA00023239"/>
    </source>
</evidence>
<dbReference type="Proteomes" id="UP000241848">
    <property type="component" value="Unassembled WGS sequence"/>
</dbReference>
<dbReference type="SUPFAM" id="SSF55904">
    <property type="entry name" value="Ornithine decarboxylase C-terminal domain"/>
    <property type="match status" value="1"/>
</dbReference>
<dbReference type="InterPro" id="IPR015421">
    <property type="entry name" value="PyrdxlP-dep_Trfase_major"/>
</dbReference>
<evidence type="ECO:0000256" key="2">
    <source>
        <dbReference type="ARBA" id="ARBA00010671"/>
    </source>
</evidence>
<dbReference type="AlphaFoldDB" id="A0A2T2WH93"/>
<dbReference type="InterPro" id="IPR052357">
    <property type="entry name" value="Orn_Lys_Arg_decarboxylase-I"/>
</dbReference>
<dbReference type="PANTHER" id="PTHR43277:SF4">
    <property type="entry name" value="ARGININE DECARBOXYLASE"/>
    <property type="match status" value="1"/>
</dbReference>
<reference evidence="8 9" key="1">
    <citation type="journal article" date="2014" name="BMC Genomics">
        <title>Comparison of environmental and isolate Sulfobacillus genomes reveals diverse carbon, sulfur, nitrogen, and hydrogen metabolisms.</title>
        <authorList>
            <person name="Justice N.B."/>
            <person name="Norman A."/>
            <person name="Brown C.T."/>
            <person name="Singh A."/>
            <person name="Thomas B.C."/>
            <person name="Banfield J.F."/>
        </authorList>
    </citation>
    <scope>NUCLEOTIDE SEQUENCE [LARGE SCALE GENOMIC DNA]</scope>
    <source>
        <strain evidence="8">AMDSBA3</strain>
    </source>
</reference>
<comment type="cofactor">
    <cofactor evidence="1">
        <name>pyridoxal 5'-phosphate</name>
        <dbReference type="ChEBI" id="CHEBI:597326"/>
    </cofactor>
</comment>
<sequence>MLVDAPVLDMLSRYRKHGGERWHTPGHKGVTPVHGEFLDWANDITEIEDMHATPNPVELSERLMASAYGADRTWYSVQGATLPVMAGILAAFPFGSTLLIDRAIHRSVLGALIIGAYKVRWLYPDFIGAGLPLPLKNFPSDLSGVDGVVLTRPTYDGLAAPLTEIVQAAHQQGLIVVVDEAHGSHWQGPHYPASALAIGADLVAHGVHKNEASLTQTGLLHLKGHRVSASAVERWWRVLQTTSPSYLLLGALDRLQWERRQPERCQTWDSLAVRARDLWIQCAQSRIALLQPWAAARHWEVDPARLTIMGQGLRVAQVLAPVGAVEKVTAHSCTLILSPQQSLAPLASALARLPDTHDPKALRVLSYPRLKAAMGVREAFEKPGHWVPLAHAAGEVAHDPLVPYPPGIPAAMPGELLTPELTQWLSEWVQEAAGTLQGIKRLDGQLCVWVVRS</sequence>
<dbReference type="InterPro" id="IPR000310">
    <property type="entry name" value="Orn/Lys/Arg_deCO2ase_major_dom"/>
</dbReference>
<evidence type="ECO:0000256" key="4">
    <source>
        <dbReference type="ARBA" id="ARBA00022898"/>
    </source>
</evidence>
<dbReference type="Gene3D" id="3.90.100.10">
    <property type="entry name" value="Orn/Lys/Arg decarboxylase, C-terminal domain"/>
    <property type="match status" value="1"/>
</dbReference>
<feature type="domain" description="Orn/Lys/Arg decarboxylase C-terminal" evidence="7">
    <location>
        <begin position="365"/>
        <end position="423"/>
    </location>
</feature>
<dbReference type="Pfam" id="PF03711">
    <property type="entry name" value="OKR_DC_1_C"/>
    <property type="match status" value="1"/>
</dbReference>
<keyword evidence="5" id="KW-0456">Lyase</keyword>
<dbReference type="EMBL" id="PXYV01000031">
    <property type="protein sequence ID" value="PSR21599.1"/>
    <property type="molecule type" value="Genomic_DNA"/>
</dbReference>
<comment type="similarity">
    <text evidence="2">Belongs to the Orn/Lys/Arg decarboxylase class-I family.</text>
</comment>
<dbReference type="Gene3D" id="3.40.640.10">
    <property type="entry name" value="Type I PLP-dependent aspartate aminotransferase-like (Major domain)"/>
    <property type="match status" value="1"/>
</dbReference>
<protein>
    <submittedName>
        <fullName evidence="8">Arginine decarboxylase</fullName>
    </submittedName>
</protein>
<evidence type="ECO:0000256" key="1">
    <source>
        <dbReference type="ARBA" id="ARBA00001933"/>
    </source>
</evidence>
<dbReference type="Pfam" id="PF01276">
    <property type="entry name" value="OKR_DC_1"/>
    <property type="match status" value="1"/>
</dbReference>
<accession>A0A2T2WH93</accession>
<dbReference type="InterPro" id="IPR008286">
    <property type="entry name" value="Prn/Lys/Arg_de-COase_C"/>
</dbReference>
<keyword evidence="3" id="KW-0210">Decarboxylase</keyword>
<proteinExistence type="inferred from homology"/>
<comment type="caution">
    <text evidence="8">The sequence shown here is derived from an EMBL/GenBank/DDBJ whole genome shotgun (WGS) entry which is preliminary data.</text>
</comment>
<dbReference type="InterPro" id="IPR036633">
    <property type="entry name" value="Prn/Lys/Arg_de-COase_C_sf"/>
</dbReference>
<dbReference type="PANTHER" id="PTHR43277">
    <property type="entry name" value="ARGININE DECARBOXYLASE"/>
    <property type="match status" value="1"/>
</dbReference>
<evidence type="ECO:0000313" key="8">
    <source>
        <dbReference type="EMBL" id="PSR21599.1"/>
    </source>
</evidence>
<dbReference type="SUPFAM" id="SSF53383">
    <property type="entry name" value="PLP-dependent transferases"/>
    <property type="match status" value="1"/>
</dbReference>
<dbReference type="InterPro" id="IPR015424">
    <property type="entry name" value="PyrdxlP-dep_Trfase"/>
</dbReference>
<evidence type="ECO:0000256" key="3">
    <source>
        <dbReference type="ARBA" id="ARBA00022793"/>
    </source>
</evidence>
<evidence type="ECO:0000259" key="6">
    <source>
        <dbReference type="Pfam" id="PF01276"/>
    </source>
</evidence>
<keyword evidence="4" id="KW-0663">Pyridoxal phosphate</keyword>
<dbReference type="GO" id="GO:0016831">
    <property type="term" value="F:carboxy-lyase activity"/>
    <property type="evidence" value="ECO:0007669"/>
    <property type="project" value="UniProtKB-KW"/>
</dbReference>